<dbReference type="EMBL" id="MFMJ01000019">
    <property type="protein sequence ID" value="OGG79328.1"/>
    <property type="molecule type" value="Genomic_DNA"/>
</dbReference>
<protein>
    <submittedName>
        <fullName evidence="2">Uncharacterized protein</fullName>
    </submittedName>
</protein>
<gene>
    <name evidence="2" type="ORF">A3J11_02155</name>
</gene>
<evidence type="ECO:0000313" key="2">
    <source>
        <dbReference type="EMBL" id="OGG79328.1"/>
    </source>
</evidence>
<reference evidence="2 3" key="1">
    <citation type="journal article" date="2016" name="Nat. Commun.">
        <title>Thousands of microbial genomes shed light on interconnected biogeochemical processes in an aquifer system.</title>
        <authorList>
            <person name="Anantharaman K."/>
            <person name="Brown C.T."/>
            <person name="Hug L.A."/>
            <person name="Sharon I."/>
            <person name="Castelle C.J."/>
            <person name="Probst A.J."/>
            <person name="Thomas B.C."/>
            <person name="Singh A."/>
            <person name="Wilkins M.J."/>
            <person name="Karaoz U."/>
            <person name="Brodie E.L."/>
            <person name="Williams K.H."/>
            <person name="Hubbard S.S."/>
            <person name="Banfield J.F."/>
        </authorList>
    </citation>
    <scope>NUCLEOTIDE SEQUENCE [LARGE SCALE GENOMIC DNA]</scope>
</reference>
<evidence type="ECO:0000256" key="1">
    <source>
        <dbReference type="SAM" id="Phobius"/>
    </source>
</evidence>
<dbReference type="Proteomes" id="UP000178919">
    <property type="component" value="Unassembled WGS sequence"/>
</dbReference>
<proteinExistence type="predicted"/>
<feature type="transmembrane region" description="Helical" evidence="1">
    <location>
        <begin position="85"/>
        <end position="103"/>
    </location>
</feature>
<sequence length="149" mass="16110">MSIIIAVLSIFAIAALVWLANHILPFTVCPICAGVFLTWVGLLGAHVAGYEIVMTVPALLMGGSVVGIAYQLEKRYRGLSSGARTLFKVLFIPIGFIAAYAVLEQEWTVFLSAVAFLAVLTTWFVSLSRTAGPRKEAIGDIEKKMKDCC</sequence>
<keyword evidence="1" id="KW-0472">Membrane</keyword>
<name>A0A1F6F0E4_9BACT</name>
<evidence type="ECO:0000313" key="3">
    <source>
        <dbReference type="Proteomes" id="UP000178919"/>
    </source>
</evidence>
<accession>A0A1F6F0E4</accession>
<organism evidence="2 3">
    <name type="scientific">Candidatus Kaiserbacteria bacterium RIFCSPLOWO2_02_FULL_55_12</name>
    <dbReference type="NCBI Taxonomy" id="1798522"/>
    <lineage>
        <taxon>Bacteria</taxon>
        <taxon>Candidatus Kaiseribacteriota</taxon>
    </lineage>
</organism>
<keyword evidence="1" id="KW-0812">Transmembrane</keyword>
<feature type="transmembrane region" description="Helical" evidence="1">
    <location>
        <begin position="52"/>
        <end position="73"/>
    </location>
</feature>
<feature type="transmembrane region" description="Helical" evidence="1">
    <location>
        <begin position="7"/>
        <end position="40"/>
    </location>
</feature>
<feature type="transmembrane region" description="Helical" evidence="1">
    <location>
        <begin position="109"/>
        <end position="127"/>
    </location>
</feature>
<comment type="caution">
    <text evidence="2">The sequence shown here is derived from an EMBL/GenBank/DDBJ whole genome shotgun (WGS) entry which is preliminary data.</text>
</comment>
<dbReference type="AlphaFoldDB" id="A0A1F6F0E4"/>
<keyword evidence="1" id="KW-1133">Transmembrane helix</keyword>